<dbReference type="AlphaFoldDB" id="A0A5K7WUU4"/>
<dbReference type="Pfam" id="PF00528">
    <property type="entry name" value="BPD_transp_1"/>
    <property type="match status" value="1"/>
</dbReference>
<dbReference type="GO" id="GO:0005886">
    <property type="term" value="C:plasma membrane"/>
    <property type="evidence" value="ECO:0007669"/>
    <property type="project" value="UniProtKB-SubCell"/>
</dbReference>
<feature type="transmembrane region" description="Helical" evidence="8">
    <location>
        <begin position="129"/>
        <end position="150"/>
    </location>
</feature>
<feature type="transmembrane region" description="Helical" evidence="8">
    <location>
        <begin position="7"/>
        <end position="33"/>
    </location>
</feature>
<evidence type="ECO:0000256" key="6">
    <source>
        <dbReference type="ARBA" id="ARBA00022989"/>
    </source>
</evidence>
<comment type="similarity">
    <text evidence="8">Belongs to the binding-protein-dependent transport system permease family.</text>
</comment>
<keyword evidence="7 8" id="KW-0472">Membrane</keyword>
<evidence type="ECO:0000256" key="5">
    <source>
        <dbReference type="ARBA" id="ARBA00022692"/>
    </source>
</evidence>
<keyword evidence="2 8" id="KW-0813">Transport</keyword>
<dbReference type="Proteomes" id="UP000326951">
    <property type="component" value="Chromosome"/>
</dbReference>
<feature type="transmembrane region" description="Helical" evidence="8">
    <location>
        <begin position="66"/>
        <end position="88"/>
    </location>
</feature>
<comment type="subcellular location">
    <subcellularLocation>
        <location evidence="1">Cell inner membrane</location>
        <topology evidence="1">Multi-pass membrane protein</topology>
    </subcellularLocation>
    <subcellularLocation>
        <location evidence="8">Cell membrane</location>
        <topology evidence="8">Multi-pass membrane protein</topology>
    </subcellularLocation>
</comment>
<reference evidence="10 11" key="1">
    <citation type="submission" date="2019-09" db="EMBL/GenBank/DDBJ databases">
        <title>Complete genome sequence of Sporolactobacillus terrae 70-3.</title>
        <authorList>
            <person name="Tanaka N."/>
            <person name="Shiwa Y."/>
            <person name="Fujita N."/>
            <person name="Tanasupawat S."/>
        </authorList>
    </citation>
    <scope>NUCLEOTIDE SEQUENCE [LARGE SCALE GENOMIC DNA]</scope>
    <source>
        <strain evidence="10 11">70-3</strain>
    </source>
</reference>
<dbReference type="PROSITE" id="PS50928">
    <property type="entry name" value="ABC_TM1"/>
    <property type="match status" value="1"/>
</dbReference>
<proteinExistence type="inferred from homology"/>
<feature type="transmembrane region" description="Helical" evidence="8">
    <location>
        <begin position="187"/>
        <end position="210"/>
    </location>
</feature>
<dbReference type="GO" id="GO:0055085">
    <property type="term" value="P:transmembrane transport"/>
    <property type="evidence" value="ECO:0007669"/>
    <property type="project" value="InterPro"/>
</dbReference>
<evidence type="ECO:0000313" key="11">
    <source>
        <dbReference type="Proteomes" id="UP000326951"/>
    </source>
</evidence>
<feature type="transmembrane region" description="Helical" evidence="8">
    <location>
        <begin position="100"/>
        <end position="123"/>
    </location>
</feature>
<evidence type="ECO:0000259" key="9">
    <source>
        <dbReference type="PROSITE" id="PS50928"/>
    </source>
</evidence>
<dbReference type="InterPro" id="IPR000515">
    <property type="entry name" value="MetI-like"/>
</dbReference>
<dbReference type="RefSeq" id="WP_152080303.1">
    <property type="nucleotide sequence ID" value="NZ_AP021853.1"/>
</dbReference>
<dbReference type="PANTHER" id="PTHR43357">
    <property type="entry name" value="INNER MEMBRANE ABC TRANSPORTER PERMEASE PROTEIN YDCV"/>
    <property type="match status" value="1"/>
</dbReference>
<protein>
    <submittedName>
        <fullName evidence="10">Spermidine/putrescine ABC transporter permease</fullName>
    </submittedName>
</protein>
<accession>A0A5K7WUU4</accession>
<keyword evidence="6 8" id="KW-1133">Transmembrane helix</keyword>
<evidence type="ECO:0000256" key="8">
    <source>
        <dbReference type="RuleBase" id="RU363032"/>
    </source>
</evidence>
<dbReference type="InterPro" id="IPR035906">
    <property type="entry name" value="MetI-like_sf"/>
</dbReference>
<feature type="transmembrane region" description="Helical" evidence="8">
    <location>
        <begin position="230"/>
        <end position="250"/>
    </location>
</feature>
<keyword evidence="5 8" id="KW-0812">Transmembrane</keyword>
<dbReference type="Gene3D" id="1.10.3720.10">
    <property type="entry name" value="MetI-like"/>
    <property type="match status" value="1"/>
</dbReference>
<evidence type="ECO:0000313" key="10">
    <source>
        <dbReference type="EMBL" id="BBN98097.1"/>
    </source>
</evidence>
<dbReference type="SUPFAM" id="SSF161098">
    <property type="entry name" value="MetI-like"/>
    <property type="match status" value="1"/>
</dbReference>
<dbReference type="EMBL" id="AP021853">
    <property type="protein sequence ID" value="BBN98097.1"/>
    <property type="molecule type" value="Genomic_DNA"/>
</dbReference>
<keyword evidence="3" id="KW-1003">Cell membrane</keyword>
<evidence type="ECO:0000256" key="2">
    <source>
        <dbReference type="ARBA" id="ARBA00022448"/>
    </source>
</evidence>
<sequence>MKQHNPILAVFTILTFIFLLGPLAIIIVTSFGADSYLSFPPKSWSFHWYRHIFETEGFLSTFKTSMIVSIIGNLIALLIGLPAAYALSRYPFWGKKFLNSLFISPLLIPGIVLGFALLKYVIVAYQFSIYTGLLIGHAIIMLPFIIRVIASSLANFDFSIEEAAISLGASRFATFFKVVLPNIRSGLIAAVVLAFLESFNNVDISIFMTGPGVSTLPIQMLQYVQNYFDPTIAAISVLMMLLTAALMYVIERLMGLSYFTKN</sequence>
<evidence type="ECO:0000256" key="1">
    <source>
        <dbReference type="ARBA" id="ARBA00004429"/>
    </source>
</evidence>
<dbReference type="CDD" id="cd06261">
    <property type="entry name" value="TM_PBP2"/>
    <property type="match status" value="1"/>
</dbReference>
<evidence type="ECO:0000256" key="4">
    <source>
        <dbReference type="ARBA" id="ARBA00022519"/>
    </source>
</evidence>
<keyword evidence="4" id="KW-0997">Cell inner membrane</keyword>
<gene>
    <name evidence="10" type="ORF">St703_08020</name>
</gene>
<name>A0A5K7WUU4_9BACL</name>
<feature type="domain" description="ABC transmembrane type-1" evidence="9">
    <location>
        <begin position="62"/>
        <end position="250"/>
    </location>
</feature>
<organism evidence="10 11">
    <name type="scientific">Sporolactobacillus terrae</name>
    <dbReference type="NCBI Taxonomy" id="269673"/>
    <lineage>
        <taxon>Bacteria</taxon>
        <taxon>Bacillati</taxon>
        <taxon>Bacillota</taxon>
        <taxon>Bacilli</taxon>
        <taxon>Bacillales</taxon>
        <taxon>Sporolactobacillaceae</taxon>
        <taxon>Sporolactobacillus</taxon>
    </lineage>
</organism>
<evidence type="ECO:0000256" key="7">
    <source>
        <dbReference type="ARBA" id="ARBA00023136"/>
    </source>
</evidence>
<evidence type="ECO:0000256" key="3">
    <source>
        <dbReference type="ARBA" id="ARBA00022475"/>
    </source>
</evidence>
<dbReference type="PANTHER" id="PTHR43357:SF4">
    <property type="entry name" value="INNER MEMBRANE ABC TRANSPORTER PERMEASE PROTEIN YDCV"/>
    <property type="match status" value="1"/>
</dbReference>